<keyword evidence="1" id="KW-0812">Transmembrane</keyword>
<keyword evidence="1" id="KW-1133">Transmembrane helix</keyword>
<dbReference type="Proteomes" id="UP000076563">
    <property type="component" value="Unassembled WGS sequence"/>
</dbReference>
<evidence type="ECO:0008006" key="4">
    <source>
        <dbReference type="Google" id="ProtNLM"/>
    </source>
</evidence>
<dbReference type="OrthoDB" id="2530105at2"/>
<evidence type="ECO:0000313" key="2">
    <source>
        <dbReference type="EMBL" id="KZE79138.1"/>
    </source>
</evidence>
<gene>
    <name evidence="2" type="ORF">AV654_16800</name>
</gene>
<reference evidence="3" key="1">
    <citation type="submission" date="2016-01" db="EMBL/GenBank/DDBJ databases">
        <title>Draft genome of Chromobacterium sp. F49.</title>
        <authorList>
            <person name="Hong K.W."/>
        </authorList>
    </citation>
    <scope>NUCLEOTIDE SEQUENCE [LARGE SCALE GENOMIC DNA]</scope>
    <source>
        <strain evidence="3">M63</strain>
    </source>
</reference>
<dbReference type="InterPro" id="IPR012964">
    <property type="entry name" value="DUF1702"/>
</dbReference>
<evidence type="ECO:0000256" key="1">
    <source>
        <dbReference type="SAM" id="Phobius"/>
    </source>
</evidence>
<dbReference type="EMBL" id="LQRA01000052">
    <property type="protein sequence ID" value="KZE79138.1"/>
    <property type="molecule type" value="Genomic_DNA"/>
</dbReference>
<evidence type="ECO:0000313" key="3">
    <source>
        <dbReference type="Proteomes" id="UP000076563"/>
    </source>
</evidence>
<name>A0A163YAS3_9BACL</name>
<proteinExistence type="predicted"/>
<dbReference type="Pfam" id="PF08012">
    <property type="entry name" value="DUF1702"/>
    <property type="match status" value="1"/>
</dbReference>
<dbReference type="AlphaFoldDB" id="A0A163YAS3"/>
<protein>
    <recommendedName>
        <fullName evidence="4">DUF1702 domain-containing protein</fullName>
    </recommendedName>
</protein>
<keyword evidence="1" id="KW-0472">Membrane</keyword>
<feature type="transmembrane region" description="Helical" evidence="1">
    <location>
        <begin position="106"/>
        <end position="123"/>
    </location>
</feature>
<organism evidence="2 3">
    <name type="scientific">Paenibacillus elgii</name>
    <dbReference type="NCBI Taxonomy" id="189691"/>
    <lineage>
        <taxon>Bacteria</taxon>
        <taxon>Bacillati</taxon>
        <taxon>Bacillota</taxon>
        <taxon>Bacilli</taxon>
        <taxon>Bacillales</taxon>
        <taxon>Paenibacillaceae</taxon>
        <taxon>Paenibacillus</taxon>
    </lineage>
</organism>
<comment type="caution">
    <text evidence="2">The sequence shown here is derived from an EMBL/GenBank/DDBJ whole genome shotgun (WGS) entry which is preliminary data.</text>
</comment>
<sequence length="317" mass="36597">MRVQWLRQNYASVARKVRPLQSVDPFFVDRFQSILTAFLYGYNSVLNSRRLEPEAVRQELDGRFDEFYRGFAYEGLGMGLGARTLFLRSERMRLEQAMNEVAPGYLYQYYVGLGWWLSMRYGFRQTGYRRFLRDLSPLYGPIVFDGVGFRTGLFRFGTNPGIVARFAEFGPFGQRVCYQGLGRCLWFLHEFNLQWVLQDVQRLPPERRGDTISGVGLAVAYSLFDDPLRALELRSSMPAELRPAFRQGLAFGWEARRLQTPGFAAKLEGIASEAADTIHVYVWSVHQIRQELLDGGAGVRFYTDWLDGVRRRLANES</sequence>
<dbReference type="RefSeq" id="WP_063181681.1">
    <property type="nucleotide sequence ID" value="NZ_LQRA01000052.1"/>
</dbReference>
<accession>A0A163YAS3</accession>
<keyword evidence="3" id="KW-1185">Reference proteome</keyword>